<comment type="caution">
    <text evidence="2">The sequence shown here is derived from an EMBL/GenBank/DDBJ whole genome shotgun (WGS) entry which is preliminary data.</text>
</comment>
<feature type="chain" id="PRO_5031490981" description="DUF2380 domain-containing protein" evidence="1">
    <location>
        <begin position="35"/>
        <end position="182"/>
    </location>
</feature>
<organism evidence="2 3">
    <name type="scientific">Aurantimonas endophytica</name>
    <dbReference type="NCBI Taxonomy" id="1522175"/>
    <lineage>
        <taxon>Bacteria</taxon>
        <taxon>Pseudomonadati</taxon>
        <taxon>Pseudomonadota</taxon>
        <taxon>Alphaproteobacteria</taxon>
        <taxon>Hyphomicrobiales</taxon>
        <taxon>Aurantimonadaceae</taxon>
        <taxon>Aurantimonas</taxon>
    </lineage>
</organism>
<dbReference type="EMBL" id="JACIEM010000003">
    <property type="protein sequence ID" value="MBB4003355.1"/>
    <property type="molecule type" value="Genomic_DNA"/>
</dbReference>
<feature type="signal peptide" evidence="1">
    <location>
        <begin position="1"/>
        <end position="34"/>
    </location>
</feature>
<evidence type="ECO:0000313" key="2">
    <source>
        <dbReference type="EMBL" id="MBB4003355.1"/>
    </source>
</evidence>
<evidence type="ECO:0000256" key="1">
    <source>
        <dbReference type="SAM" id="SignalP"/>
    </source>
</evidence>
<dbReference type="AlphaFoldDB" id="A0A7W6HDP7"/>
<protein>
    <recommendedName>
        <fullName evidence="4">DUF2380 domain-containing protein</fullName>
    </recommendedName>
</protein>
<name>A0A7W6HDP7_9HYPH</name>
<accession>A0A7W6HDP7</accession>
<dbReference type="Pfam" id="PF11684">
    <property type="entry name" value="DUF3280"/>
    <property type="match status" value="1"/>
</dbReference>
<gene>
    <name evidence="2" type="ORF">GGR03_002436</name>
</gene>
<reference evidence="2 3" key="1">
    <citation type="submission" date="2020-08" db="EMBL/GenBank/DDBJ databases">
        <title>Genomic Encyclopedia of Type Strains, Phase IV (KMG-IV): sequencing the most valuable type-strain genomes for metagenomic binning, comparative biology and taxonomic classification.</title>
        <authorList>
            <person name="Goeker M."/>
        </authorList>
    </citation>
    <scope>NUCLEOTIDE SEQUENCE [LARGE SCALE GENOMIC DNA]</scope>
    <source>
        <strain evidence="2 3">DSM 103570</strain>
    </source>
</reference>
<dbReference type="InterPro" id="IPR021698">
    <property type="entry name" value="DUF3280"/>
</dbReference>
<evidence type="ECO:0008006" key="4">
    <source>
        <dbReference type="Google" id="ProtNLM"/>
    </source>
</evidence>
<proteinExistence type="predicted"/>
<evidence type="ECO:0000313" key="3">
    <source>
        <dbReference type="Proteomes" id="UP000588647"/>
    </source>
</evidence>
<dbReference type="Proteomes" id="UP000588647">
    <property type="component" value="Unassembled WGS sequence"/>
</dbReference>
<dbReference type="RefSeq" id="WP_183208324.1">
    <property type="nucleotide sequence ID" value="NZ_JACIEM010000003.1"/>
</dbReference>
<sequence length="182" mass="19906">MIEFLLCRGAQVGRQARLFPVVLLAILFAAPAFASDKTVAVFDFELIDSSLDGQMLGENAGEQARLETMAPQLREAIAGLGGYEVVETEAVREKARSHHLESCGNCALSFAKEVGAEIAVIGSVQKVSNLILNINAYAFDAETGRPIARGSADIRSNTEESWRRGIDYLWDNVLKKQFEDAR</sequence>
<keyword evidence="1" id="KW-0732">Signal</keyword>
<keyword evidence="3" id="KW-1185">Reference proteome</keyword>